<comment type="subcellular location">
    <subcellularLocation>
        <location evidence="2">Periplasm</location>
    </subcellularLocation>
</comment>
<keyword evidence="10" id="KW-0378">Hydrolase</keyword>
<keyword evidence="6" id="KW-0645">Protease</keyword>
<evidence type="ECO:0000256" key="2">
    <source>
        <dbReference type="ARBA" id="ARBA00004418"/>
    </source>
</evidence>
<keyword evidence="12" id="KW-0346">Stress response</keyword>
<dbReference type="EMBL" id="JAFKMR010000029">
    <property type="protein sequence ID" value="MBN8745393.1"/>
    <property type="molecule type" value="Genomic_DNA"/>
</dbReference>
<dbReference type="SMART" id="SM00228">
    <property type="entry name" value="PDZ"/>
    <property type="match status" value="2"/>
</dbReference>
<dbReference type="SUPFAM" id="SSF50494">
    <property type="entry name" value="Trypsin-like serine proteases"/>
    <property type="match status" value="1"/>
</dbReference>
<gene>
    <name evidence="18" type="ORF">J0I24_13990</name>
</gene>
<dbReference type="Proteomes" id="UP000664800">
    <property type="component" value="Unassembled WGS sequence"/>
</dbReference>
<feature type="active site" description="Charge relay system" evidence="14">
    <location>
        <position position="247"/>
    </location>
</feature>
<dbReference type="NCBIfam" id="TIGR02037">
    <property type="entry name" value="degP_htrA_DO"/>
    <property type="match status" value="1"/>
</dbReference>
<feature type="domain" description="PDZ" evidence="17">
    <location>
        <begin position="397"/>
        <end position="488"/>
    </location>
</feature>
<comment type="caution">
    <text evidence="18">The sequence shown here is derived from an EMBL/GenBank/DDBJ whole genome shotgun (WGS) entry which is preliminary data.</text>
</comment>
<dbReference type="EC" id="3.4.21.107" evidence="4"/>
<dbReference type="PROSITE" id="PS50106">
    <property type="entry name" value="PDZ"/>
    <property type="match status" value="2"/>
</dbReference>
<name>A0A8I1N007_THIA3</name>
<dbReference type="RefSeq" id="WP_276732143.1">
    <property type="nucleotide sequence ID" value="NZ_JAFKMR010000029.1"/>
</dbReference>
<evidence type="ECO:0000256" key="9">
    <source>
        <dbReference type="ARBA" id="ARBA00022764"/>
    </source>
</evidence>
<feature type="active site" description="Charge relay system" evidence="14">
    <location>
        <position position="144"/>
    </location>
</feature>
<evidence type="ECO:0000256" key="6">
    <source>
        <dbReference type="ARBA" id="ARBA00022670"/>
    </source>
</evidence>
<evidence type="ECO:0000256" key="16">
    <source>
        <dbReference type="SAM" id="SignalP"/>
    </source>
</evidence>
<dbReference type="SUPFAM" id="SSF50156">
    <property type="entry name" value="PDZ domain-like"/>
    <property type="match status" value="2"/>
</dbReference>
<dbReference type="InterPro" id="IPR009003">
    <property type="entry name" value="Peptidase_S1_PA"/>
</dbReference>
<dbReference type="Pfam" id="PF13180">
    <property type="entry name" value="PDZ_2"/>
    <property type="match status" value="1"/>
</dbReference>
<protein>
    <recommendedName>
        <fullName evidence="5">Probable periplasmic serine endoprotease DegP-like</fullName>
        <ecNumber evidence="4">3.4.21.107</ecNumber>
    </recommendedName>
    <alternativeName>
        <fullName evidence="13">Protease Do</fullName>
    </alternativeName>
</protein>
<dbReference type="InterPro" id="IPR001940">
    <property type="entry name" value="Peptidase_S1C"/>
</dbReference>
<dbReference type="PRINTS" id="PR00834">
    <property type="entry name" value="PROTEASES2C"/>
</dbReference>
<reference evidence="18" key="1">
    <citation type="submission" date="2021-02" db="EMBL/GenBank/DDBJ databases">
        <title>Thiocyanate and organic carbon inputs drive convergent selection for specific autotrophic Afipia and Thiobacillus strains within complex microbiomes.</title>
        <authorList>
            <person name="Huddy R.J."/>
            <person name="Sachdeva R."/>
            <person name="Kadzinga F."/>
            <person name="Kantor R.S."/>
            <person name="Harrison S.T.L."/>
            <person name="Banfield J.F."/>
        </authorList>
    </citation>
    <scope>NUCLEOTIDE SEQUENCE</scope>
    <source>
        <strain evidence="18">SCN18_13_7_16_R3_B_64_19</strain>
    </source>
</reference>
<evidence type="ECO:0000256" key="5">
    <source>
        <dbReference type="ARBA" id="ARBA00013958"/>
    </source>
</evidence>
<dbReference type="GO" id="GO:0042597">
    <property type="term" value="C:periplasmic space"/>
    <property type="evidence" value="ECO:0007669"/>
    <property type="project" value="UniProtKB-SubCell"/>
</dbReference>
<keyword evidence="11" id="KW-0720">Serine protease</keyword>
<dbReference type="InterPro" id="IPR011782">
    <property type="entry name" value="Pept_S1C_Do"/>
</dbReference>
<evidence type="ECO:0000259" key="17">
    <source>
        <dbReference type="PROSITE" id="PS50106"/>
    </source>
</evidence>
<evidence type="ECO:0000256" key="13">
    <source>
        <dbReference type="ARBA" id="ARBA00032850"/>
    </source>
</evidence>
<evidence type="ECO:0000256" key="11">
    <source>
        <dbReference type="ARBA" id="ARBA00022825"/>
    </source>
</evidence>
<dbReference type="AlphaFoldDB" id="A0A8I1N007"/>
<evidence type="ECO:0000313" key="18">
    <source>
        <dbReference type="EMBL" id="MBN8745393.1"/>
    </source>
</evidence>
<evidence type="ECO:0000313" key="19">
    <source>
        <dbReference type="Proteomes" id="UP000664800"/>
    </source>
</evidence>
<feature type="active site" description="Charge relay system" evidence="14">
    <location>
        <position position="174"/>
    </location>
</feature>
<feature type="signal peptide" evidence="16">
    <location>
        <begin position="1"/>
        <end position="29"/>
    </location>
</feature>
<feature type="domain" description="PDZ" evidence="17">
    <location>
        <begin position="291"/>
        <end position="382"/>
    </location>
</feature>
<evidence type="ECO:0000256" key="8">
    <source>
        <dbReference type="ARBA" id="ARBA00022737"/>
    </source>
</evidence>
<feature type="binding site" evidence="15">
    <location>
        <begin position="245"/>
        <end position="247"/>
    </location>
    <ligand>
        <name>substrate</name>
    </ligand>
</feature>
<keyword evidence="7 16" id="KW-0732">Signal</keyword>
<dbReference type="InterPro" id="IPR036034">
    <property type="entry name" value="PDZ_sf"/>
</dbReference>
<organism evidence="18 19">
    <name type="scientific">Thiomonas arsenitoxydans (strain DSM 22701 / CIP 110005 / 3As)</name>
    <dbReference type="NCBI Taxonomy" id="426114"/>
    <lineage>
        <taxon>Bacteria</taxon>
        <taxon>Pseudomonadati</taxon>
        <taxon>Pseudomonadota</taxon>
        <taxon>Betaproteobacteria</taxon>
        <taxon>Burkholderiales</taxon>
        <taxon>Thiomonas</taxon>
    </lineage>
</organism>
<dbReference type="Pfam" id="PF17820">
    <property type="entry name" value="PDZ_6"/>
    <property type="match status" value="1"/>
</dbReference>
<keyword evidence="8" id="KW-0677">Repeat</keyword>
<dbReference type="PANTHER" id="PTHR22939:SF130">
    <property type="entry name" value="PERIPLASMIC SERINE ENDOPROTEASE DEGP-LIKE-RELATED"/>
    <property type="match status" value="1"/>
</dbReference>
<keyword evidence="9" id="KW-0574">Periplasm</keyword>
<evidence type="ECO:0000256" key="10">
    <source>
        <dbReference type="ARBA" id="ARBA00022801"/>
    </source>
</evidence>
<comment type="catalytic activity">
    <reaction evidence="1">
        <text>Acts on substrates that are at least partially unfolded. The cleavage site P1 residue is normally between a pair of hydrophobic residues, such as Val-|-Val.</text>
        <dbReference type="EC" id="3.4.21.107"/>
    </reaction>
</comment>
<dbReference type="PANTHER" id="PTHR22939">
    <property type="entry name" value="SERINE PROTEASE FAMILY S1C HTRA-RELATED"/>
    <property type="match status" value="1"/>
</dbReference>
<dbReference type="Gene3D" id="2.30.42.10">
    <property type="match status" value="2"/>
</dbReference>
<feature type="binding site" evidence="15">
    <location>
        <position position="144"/>
    </location>
    <ligand>
        <name>substrate</name>
    </ligand>
</feature>
<evidence type="ECO:0000256" key="15">
    <source>
        <dbReference type="PIRSR" id="PIRSR611782-2"/>
    </source>
</evidence>
<dbReference type="Gene3D" id="2.40.10.120">
    <property type="match status" value="1"/>
</dbReference>
<dbReference type="Pfam" id="PF13365">
    <property type="entry name" value="Trypsin_2"/>
    <property type="match status" value="1"/>
</dbReference>
<dbReference type="GO" id="GO:0006508">
    <property type="term" value="P:proteolysis"/>
    <property type="evidence" value="ECO:0007669"/>
    <property type="project" value="UniProtKB-KW"/>
</dbReference>
<dbReference type="CDD" id="cd10839">
    <property type="entry name" value="cpPDZ1_DegP-like"/>
    <property type="match status" value="1"/>
</dbReference>
<sequence>MQSKKSKVSSKLWAALAAAGIIAGAGTMAYQFSYAETAPQVEMNHKVVPLFNNPPAAPATNVAVNAPNFASIVKAYGSAVVHINVKGETKETVQQQQIPKQFQNDPFFRFFQQFNNGQQQEVPTEGLGSGFIISSDGLILTNAHVVKGASSVRVTLTDHRTYKAKVLGYDTKTDIAVIKIPATNLPTVRLGNPSNLEPGDWVLAIGSPYGFYNTVTAGIVSAKSRSLPDDSMVPFIQTDVAVNPGNSGGPLFNTKGEVVGINSQIFTQTGAFEGLSFAIPINVAERVAKQIIEHGKVQHARLGIAVQTVTQNLATSFGLQTPRGALVAQVEKDSPASKAGLQPGDIILSVNGQPVNDSADLPMMIGLSEPGSKVTLGVWHDHKQQTITAVLGNFSDNVTLASASPGAQGDHGGLGLVVRPLNANEEQQAGVSHGLLVEGVSGPAEQAGIQPGDILIAVDGKSVSSIDQVRGILKSAGKSVALLIQRGSNRIFVPVQIG</sequence>
<evidence type="ECO:0000256" key="3">
    <source>
        <dbReference type="ARBA" id="ARBA00010541"/>
    </source>
</evidence>
<evidence type="ECO:0000256" key="4">
    <source>
        <dbReference type="ARBA" id="ARBA00013035"/>
    </source>
</evidence>
<feature type="chain" id="PRO_5039652556" description="Probable periplasmic serine endoprotease DegP-like" evidence="16">
    <location>
        <begin position="30"/>
        <end position="498"/>
    </location>
</feature>
<feature type="binding site" evidence="15">
    <location>
        <position position="174"/>
    </location>
    <ligand>
        <name>substrate</name>
    </ligand>
</feature>
<evidence type="ECO:0000256" key="12">
    <source>
        <dbReference type="ARBA" id="ARBA00023016"/>
    </source>
</evidence>
<evidence type="ECO:0000256" key="14">
    <source>
        <dbReference type="PIRSR" id="PIRSR611782-1"/>
    </source>
</evidence>
<dbReference type="InterPro" id="IPR041489">
    <property type="entry name" value="PDZ_6"/>
</dbReference>
<proteinExistence type="inferred from homology"/>
<evidence type="ECO:0000256" key="7">
    <source>
        <dbReference type="ARBA" id="ARBA00022729"/>
    </source>
</evidence>
<dbReference type="GO" id="GO:0004252">
    <property type="term" value="F:serine-type endopeptidase activity"/>
    <property type="evidence" value="ECO:0007669"/>
    <property type="project" value="InterPro"/>
</dbReference>
<dbReference type="InterPro" id="IPR001478">
    <property type="entry name" value="PDZ"/>
</dbReference>
<evidence type="ECO:0000256" key="1">
    <source>
        <dbReference type="ARBA" id="ARBA00001772"/>
    </source>
</evidence>
<comment type="similarity">
    <text evidence="3">Belongs to the peptidase S1C family.</text>
</comment>
<accession>A0A8I1N007</accession>